<dbReference type="InterPro" id="IPR051924">
    <property type="entry name" value="GST_Kappa/NadH"/>
</dbReference>
<dbReference type="RefSeq" id="WP_243308751.1">
    <property type="nucleotide sequence ID" value="NZ_JALGBI010000003.1"/>
</dbReference>
<evidence type="ECO:0000256" key="2">
    <source>
        <dbReference type="PIRSR" id="PIRSR006386-1"/>
    </source>
</evidence>
<dbReference type="PANTHER" id="PTHR42943:SF13">
    <property type="entry name" value="GLUTATHIONE S-TRANSFERASE KAPPA-RELATED"/>
    <property type="match status" value="1"/>
</dbReference>
<comment type="similarity">
    <text evidence="1">Belongs to the GST superfamily. NadH family.</text>
</comment>
<feature type="active site" description="Nucleophile" evidence="2">
    <location>
        <position position="13"/>
    </location>
</feature>
<dbReference type="GO" id="GO:1901170">
    <property type="term" value="P:naphthalene catabolic process"/>
    <property type="evidence" value="ECO:0007669"/>
    <property type="project" value="InterPro"/>
</dbReference>
<evidence type="ECO:0000313" key="4">
    <source>
        <dbReference type="EMBL" id="MCJ0765388.1"/>
    </source>
</evidence>
<dbReference type="AlphaFoldDB" id="A0A9X1VY22"/>
<dbReference type="PANTHER" id="PTHR42943">
    <property type="entry name" value="GLUTATHIONE S-TRANSFERASE KAPPA"/>
    <property type="match status" value="1"/>
</dbReference>
<comment type="catalytic activity">
    <reaction evidence="1">
        <text>2-hydroxychromene-2-carboxylate = (3E)-4-(2-hydroxyphenyl)-2-oxobut-3-enoate</text>
        <dbReference type="Rhea" id="RHEA:27401"/>
        <dbReference type="ChEBI" id="CHEBI:59350"/>
        <dbReference type="ChEBI" id="CHEBI:59353"/>
        <dbReference type="EC" id="5.99.1.4"/>
    </reaction>
</comment>
<dbReference type="InterPro" id="IPR001853">
    <property type="entry name" value="DSBA-like_thioredoxin_dom"/>
</dbReference>
<keyword evidence="1 4" id="KW-0413">Isomerase</keyword>
<dbReference type="GO" id="GO:0018845">
    <property type="term" value="F:2-hydroxychromene-2-carboxylate isomerase activity"/>
    <property type="evidence" value="ECO:0007669"/>
    <property type="project" value="UniProtKB-UniRule"/>
</dbReference>
<dbReference type="GO" id="GO:0004602">
    <property type="term" value="F:glutathione peroxidase activity"/>
    <property type="evidence" value="ECO:0007669"/>
    <property type="project" value="TreeGrafter"/>
</dbReference>
<dbReference type="InterPro" id="IPR014440">
    <property type="entry name" value="HCCAis_GSTk"/>
</dbReference>
<organism evidence="4 5">
    <name type="scientific">Variovorax terrae</name>
    <dbReference type="NCBI Taxonomy" id="2923278"/>
    <lineage>
        <taxon>Bacteria</taxon>
        <taxon>Pseudomonadati</taxon>
        <taxon>Pseudomonadota</taxon>
        <taxon>Betaproteobacteria</taxon>
        <taxon>Burkholderiales</taxon>
        <taxon>Comamonadaceae</taxon>
        <taxon>Variovorax</taxon>
    </lineage>
</organism>
<sequence>MSRTIDYYFAPQSPWTYLGHARLMAIARAAGAAVRVLPVDLGQVFPVSGGLPLGKRAPQRQAYRLLELRRFSEHLGLPLHPQPRYFPVAGDDAARLIIAVDQHDGGEAALRLGGAVFAAVWAQERNIADAQVLAELLAECGLDAARLEQSRRPAVQERYAANTQVAIEAGVFGAPSYVVDGEIFWGQDRLDFLERKLRST</sequence>
<dbReference type="PIRSF" id="PIRSF006386">
    <property type="entry name" value="HCCAis_GSTk"/>
    <property type="match status" value="1"/>
</dbReference>
<gene>
    <name evidence="4" type="ORF">MMF98_19430</name>
</gene>
<reference evidence="4" key="1">
    <citation type="submission" date="2022-03" db="EMBL/GenBank/DDBJ databases">
        <authorList>
            <person name="Woo C.Y."/>
        </authorList>
    </citation>
    <scope>NUCLEOTIDE SEQUENCE</scope>
    <source>
        <strain evidence="4">CYS-02</strain>
    </source>
</reference>
<keyword evidence="5" id="KW-1185">Reference proteome</keyword>
<dbReference type="Pfam" id="PF01323">
    <property type="entry name" value="DSBA"/>
    <property type="match status" value="1"/>
</dbReference>
<accession>A0A9X1VY22</accession>
<evidence type="ECO:0000256" key="1">
    <source>
        <dbReference type="PIRNR" id="PIRNR006386"/>
    </source>
</evidence>
<dbReference type="GO" id="GO:0006749">
    <property type="term" value="P:glutathione metabolic process"/>
    <property type="evidence" value="ECO:0007669"/>
    <property type="project" value="TreeGrafter"/>
</dbReference>
<dbReference type="EMBL" id="JALGBI010000003">
    <property type="protein sequence ID" value="MCJ0765388.1"/>
    <property type="molecule type" value="Genomic_DNA"/>
</dbReference>
<dbReference type="GO" id="GO:0004364">
    <property type="term" value="F:glutathione transferase activity"/>
    <property type="evidence" value="ECO:0007669"/>
    <property type="project" value="TreeGrafter"/>
</dbReference>
<dbReference type="EC" id="5.99.1.4" evidence="1"/>
<dbReference type="Proteomes" id="UP001139447">
    <property type="component" value="Unassembled WGS sequence"/>
</dbReference>
<evidence type="ECO:0000313" key="5">
    <source>
        <dbReference type="Proteomes" id="UP001139447"/>
    </source>
</evidence>
<dbReference type="InterPro" id="IPR044087">
    <property type="entry name" value="NahD-like"/>
</dbReference>
<feature type="domain" description="DSBA-like thioredoxin" evidence="3">
    <location>
        <begin position="4"/>
        <end position="197"/>
    </location>
</feature>
<comment type="caution">
    <text evidence="4">The sequence shown here is derived from an EMBL/GenBank/DDBJ whole genome shotgun (WGS) entry which is preliminary data.</text>
</comment>
<dbReference type="Gene3D" id="3.40.30.10">
    <property type="entry name" value="Glutaredoxin"/>
    <property type="match status" value="1"/>
</dbReference>
<evidence type="ECO:0000259" key="3">
    <source>
        <dbReference type="Pfam" id="PF01323"/>
    </source>
</evidence>
<dbReference type="CDD" id="cd03022">
    <property type="entry name" value="DsbA_HCCA_Iso"/>
    <property type="match status" value="1"/>
</dbReference>
<dbReference type="SUPFAM" id="SSF52833">
    <property type="entry name" value="Thioredoxin-like"/>
    <property type="match status" value="1"/>
</dbReference>
<protein>
    <recommendedName>
        <fullName evidence="1">2-hydroxychromene-2-carboxylate isomerase</fullName>
        <ecNumber evidence="1">5.99.1.4</ecNumber>
    </recommendedName>
</protein>
<dbReference type="InterPro" id="IPR036249">
    <property type="entry name" value="Thioredoxin-like_sf"/>
</dbReference>
<proteinExistence type="inferred from homology"/>
<name>A0A9X1VY22_9BURK</name>